<feature type="region of interest" description="Disordered" evidence="1">
    <location>
        <begin position="376"/>
        <end position="412"/>
    </location>
</feature>
<feature type="compositionally biased region" description="Basic residues" evidence="1">
    <location>
        <begin position="206"/>
        <end position="220"/>
    </location>
</feature>
<dbReference type="OMA" id="CSFNDIQ"/>
<dbReference type="OrthoDB" id="1920576at2759"/>
<dbReference type="Pfam" id="PF05623">
    <property type="entry name" value="DUF789"/>
    <property type="match status" value="1"/>
</dbReference>
<feature type="region of interest" description="Disordered" evidence="1">
    <location>
        <begin position="450"/>
        <end position="480"/>
    </location>
</feature>
<dbReference type="AlphaFoldDB" id="A0A834ZLT7"/>
<name>A0A834ZLT7_TETSI</name>
<keyword evidence="3" id="KW-1185">Reference proteome</keyword>
<dbReference type="EMBL" id="JABCRI010000004">
    <property type="protein sequence ID" value="KAF8407453.1"/>
    <property type="molecule type" value="Genomic_DNA"/>
</dbReference>
<organism evidence="2 3">
    <name type="scientific">Tetracentron sinense</name>
    <name type="common">Spur-leaf</name>
    <dbReference type="NCBI Taxonomy" id="13715"/>
    <lineage>
        <taxon>Eukaryota</taxon>
        <taxon>Viridiplantae</taxon>
        <taxon>Streptophyta</taxon>
        <taxon>Embryophyta</taxon>
        <taxon>Tracheophyta</taxon>
        <taxon>Spermatophyta</taxon>
        <taxon>Magnoliopsida</taxon>
        <taxon>Trochodendrales</taxon>
        <taxon>Trochodendraceae</taxon>
        <taxon>Tetracentron</taxon>
    </lineage>
</organism>
<sequence length="1235" mass="136398">MQCVLQRTDVNIEKVSNGGSLSLSRKSLKENNYKASSKDRDRDVSALIWRNPDQRYIFLTFVSIEPDACWKFVTPFFLPLQGPDRRNHLVSGAHVKLDSLDQLSLPPVISFQVDPQKVQRGHPPDRTCSAGSFTASSCSGSNVLRQSRNNGLMNIGTKLTRVSGSSQHISFIYSDYSALISNVSYATDSASLVKDISKVDKPVKRDSRKKARKKGKRNKKPSCSIDSTELDTFSEEGVHGSSTSETCGNSDIACRDGPIPKNNLSEIAIAAEILLQEATVTKSYCEDNSNCIINHSETLTCTYNDEVDESKAIIPPVPKNLTGEHLLTISENGVQTKDTVLSTFSGGIADIHVKQTSYCDSAPMLDSVFDGCNSDSSIHSGDDVEEQPSTKEGDGINPLKSPGKNTGKDSFSREKFSKGVVDSYNHVKGTKCGSQGCCDSNMDLVISGKRGRQGRKVPGKSSMHRFSSGGNLHSRTGKENNHSIWQKVRRNDADDCICELVKVNTVCSQFDMASKEAPLLKRSFNDVNLDVLLKSEDNIILKAKVSGQLKRKPSTRLKQESNSNSNSKSKKGSHASKTNSNRCTKIKMQPKEASYIPSKVNHNNVFSCVSRSRFYPDCPKVGLQTDRVNYTTSEPVQSSQVCRDETEPLGSVCTTVSSMTNQASRNQNSSLSRSISSLDQSDLLEVQPSVDLQPLVGNGLVNVDTEISHVEFSKHDHNSGSILQKWIPIGRKDAGLTSTSRSDNLSLSHLDQSVVDEWTLENTVEEDFITNAQSLVPSMHAGGICMGQSLGDVTGSPRENEDQIHKLTHQNTCIPKEHSGMHSAANCFLTHEFKDQNISEFETDSNKIAQVVNEAYRIQLASEGVQLAAGIPLVEFERLLHSASPVLHQTNSVCHCQTCLRDQLIGASLCRHDTPNISLGSLWQWYEKHGCYGLEVRAEDYQNSKRVGIDRYAFCAYFVPFLSAVQLFGNRKSHCRNNGNGIPSTEFIKACEMDEASENSKIGHLPMFSILVPQPQREDTKRSPVNLLCSSVPSSASGKDELSNHSLGTAGSDDSELLFEYFESEQPQQRRPLFEKIKELVRGDGPSNCRTYGDSTKLDSLDLHDLHPRSWYSVAWYPIYRIPDGNFRAAFLTYHSLGHLIRRSVSSDSLGGDTCIVSPVVGLQNYNAQAECWFQLKHSTVTEAASSLNSSEILKERLRSLEQTASVMARAVVSKGNLRSVNHQPDYEFFLSRRR</sequence>
<feature type="region of interest" description="Disordered" evidence="1">
    <location>
        <begin position="547"/>
        <end position="588"/>
    </location>
</feature>
<evidence type="ECO:0000256" key="1">
    <source>
        <dbReference type="SAM" id="MobiDB-lite"/>
    </source>
</evidence>
<dbReference type="PANTHER" id="PTHR32010">
    <property type="entry name" value="PHOTOSYSTEM II STABILITY/ASSEMBLY FACTOR HCF136, CHLOROPLASTIC"/>
    <property type="match status" value="1"/>
</dbReference>
<gene>
    <name evidence="2" type="ORF">HHK36_006586</name>
</gene>
<dbReference type="InterPro" id="IPR008507">
    <property type="entry name" value="DUF789"/>
</dbReference>
<dbReference type="Proteomes" id="UP000655225">
    <property type="component" value="Unassembled WGS sequence"/>
</dbReference>
<accession>A0A834ZLT7</accession>
<protein>
    <submittedName>
        <fullName evidence="2">Uncharacterized protein</fullName>
    </submittedName>
</protein>
<feature type="compositionally biased region" description="Polar residues" evidence="1">
    <location>
        <begin position="464"/>
        <end position="474"/>
    </location>
</feature>
<evidence type="ECO:0000313" key="2">
    <source>
        <dbReference type="EMBL" id="KAF8407453.1"/>
    </source>
</evidence>
<evidence type="ECO:0000313" key="3">
    <source>
        <dbReference type="Proteomes" id="UP000655225"/>
    </source>
</evidence>
<proteinExistence type="predicted"/>
<reference evidence="2 3" key="1">
    <citation type="submission" date="2020-04" db="EMBL/GenBank/DDBJ databases">
        <title>Plant Genome Project.</title>
        <authorList>
            <person name="Zhang R.-G."/>
        </authorList>
    </citation>
    <scope>NUCLEOTIDE SEQUENCE [LARGE SCALE GENOMIC DNA]</scope>
    <source>
        <strain evidence="2">YNK0</strain>
        <tissue evidence="2">Leaf</tissue>
    </source>
</reference>
<comment type="caution">
    <text evidence="2">The sequence shown here is derived from an EMBL/GenBank/DDBJ whole genome shotgun (WGS) entry which is preliminary data.</text>
</comment>
<dbReference type="PANTHER" id="PTHR32010:SF18">
    <property type="entry name" value="DUF789 FAMILY PROTEIN"/>
    <property type="match status" value="1"/>
</dbReference>
<feature type="region of interest" description="Disordered" evidence="1">
    <location>
        <begin position="201"/>
        <end position="227"/>
    </location>
</feature>